<dbReference type="Gene3D" id="1.10.510.10">
    <property type="entry name" value="Transferase(Phosphotransferase) domain 1"/>
    <property type="match status" value="1"/>
</dbReference>
<reference evidence="10" key="1">
    <citation type="submission" date="2021-12" db="EMBL/GenBank/DDBJ databases">
        <title>Prjna785345.</title>
        <authorList>
            <person name="Rujirawat T."/>
            <person name="Krajaejun T."/>
        </authorList>
    </citation>
    <scope>NUCLEOTIDE SEQUENCE</scope>
    <source>
        <strain evidence="10">Pi057C3</strain>
    </source>
</reference>
<feature type="compositionally biased region" description="Polar residues" evidence="8">
    <location>
        <begin position="128"/>
        <end position="139"/>
    </location>
</feature>
<evidence type="ECO:0000256" key="2">
    <source>
        <dbReference type="ARBA" id="ARBA00022527"/>
    </source>
</evidence>
<feature type="compositionally biased region" description="Low complexity" evidence="8">
    <location>
        <begin position="174"/>
        <end position="191"/>
    </location>
</feature>
<dbReference type="PROSITE" id="PS50011">
    <property type="entry name" value="PROTEIN_KINASE_DOM"/>
    <property type="match status" value="1"/>
</dbReference>
<dbReference type="SMART" id="SM00220">
    <property type="entry name" value="S_TKc"/>
    <property type="match status" value="1"/>
</dbReference>
<evidence type="ECO:0000259" key="9">
    <source>
        <dbReference type="PROSITE" id="PS50011"/>
    </source>
</evidence>
<dbReference type="InterPro" id="IPR017441">
    <property type="entry name" value="Protein_kinase_ATP_BS"/>
</dbReference>
<dbReference type="PANTHER" id="PTHR24058:SF22">
    <property type="entry name" value="DUAL SPECIFICITY TYROSINE-PHOSPHORYLATION-REGULATED KINASE 4"/>
    <property type="match status" value="1"/>
</dbReference>
<keyword evidence="5" id="KW-0418">Kinase</keyword>
<feature type="region of interest" description="Disordered" evidence="8">
    <location>
        <begin position="66"/>
        <end position="143"/>
    </location>
</feature>
<sequence>MRHSFLRTQPASLSRMTQEPASSSKTQTPSSPTSSSVQPAPGGHVSRSSTSFVARSQGVIARLGTLFTRRSMSSTRPEEALETAPSIVPAAPPSVHNAGPSDPTTLPKQRRRTTKMHVAPQLDLVIPEQQQQQMPTRKQGSLPALQHEPRKVAELSEATQVSVDLTRRPSVRRVQVQPLAPAASASRSVAATPVDEPAEPSPSSASPPYSWRHTLKHLGAELSEFEKLEVTRYQEVFFVSSAAVKRRRHRGKILPPEAVADADASFASSGSSSNVELHNDGFDDERGDYLMVAGDHLAYRYEVLHPLGAGSFGQVVACRDHKLQRVVAVKVIRNRKKYKEQALVEIQVLLHLRTPLPRGTQLTAGALLGSPNAGGHVVELLEYFEFRHHLCLTFELLGVNLYDYLKLRFFQGMPPANLRVVATQLLQALASLRLRHVIHCDLKPENVLIRAPLPQFAAGPNGASAATAHEPVASVCLIDFGSSCLAHATMYTYIQSRFYRSPEVILGHVYDMAIDMWSFGCILVELHTGHPIFAGENEREQLMCMLEVLGVPPATFLLQCKRRKHFFEEEASQSESAVATFRPIPFTNSRGRKRLPGARPLEPAIKSDDAEFVALVRKCFAWEPSERLTPEQALREPWIASR</sequence>
<feature type="compositionally biased region" description="Low complexity" evidence="8">
    <location>
        <begin position="20"/>
        <end position="41"/>
    </location>
</feature>
<evidence type="ECO:0000256" key="7">
    <source>
        <dbReference type="PROSITE-ProRule" id="PRU10141"/>
    </source>
</evidence>
<gene>
    <name evidence="10" type="ORF">P43SY_002421</name>
</gene>
<feature type="compositionally biased region" description="Low complexity" evidence="8">
    <location>
        <begin position="84"/>
        <end position="95"/>
    </location>
</feature>
<evidence type="ECO:0000313" key="11">
    <source>
        <dbReference type="Proteomes" id="UP001209570"/>
    </source>
</evidence>
<dbReference type="PROSITE" id="PS00107">
    <property type="entry name" value="PROTEIN_KINASE_ATP"/>
    <property type="match status" value="1"/>
</dbReference>
<keyword evidence="6 7" id="KW-0067">ATP-binding</keyword>
<feature type="region of interest" description="Disordered" evidence="8">
    <location>
        <begin position="1"/>
        <end position="52"/>
    </location>
</feature>
<keyword evidence="4 7" id="KW-0547">Nucleotide-binding</keyword>
<dbReference type="AlphaFoldDB" id="A0AAD5Q5A9"/>
<evidence type="ECO:0000256" key="8">
    <source>
        <dbReference type="SAM" id="MobiDB-lite"/>
    </source>
</evidence>
<accession>A0AAD5Q5A9</accession>
<dbReference type="InterPro" id="IPR008271">
    <property type="entry name" value="Ser/Thr_kinase_AS"/>
</dbReference>
<dbReference type="Proteomes" id="UP001209570">
    <property type="component" value="Unassembled WGS sequence"/>
</dbReference>
<feature type="binding site" evidence="7">
    <location>
        <position position="330"/>
    </location>
    <ligand>
        <name>ATP</name>
        <dbReference type="ChEBI" id="CHEBI:30616"/>
    </ligand>
</feature>
<dbReference type="GO" id="GO:0005856">
    <property type="term" value="C:cytoskeleton"/>
    <property type="evidence" value="ECO:0007669"/>
    <property type="project" value="TreeGrafter"/>
</dbReference>
<dbReference type="Pfam" id="PF00069">
    <property type="entry name" value="Pkinase"/>
    <property type="match status" value="1"/>
</dbReference>
<evidence type="ECO:0000256" key="3">
    <source>
        <dbReference type="ARBA" id="ARBA00022679"/>
    </source>
</evidence>
<feature type="region of interest" description="Disordered" evidence="8">
    <location>
        <begin position="174"/>
        <end position="210"/>
    </location>
</feature>
<name>A0AAD5Q5A9_PYTIN</name>
<proteinExistence type="inferred from homology"/>
<evidence type="ECO:0000256" key="6">
    <source>
        <dbReference type="ARBA" id="ARBA00022840"/>
    </source>
</evidence>
<feature type="domain" description="Protein kinase" evidence="9">
    <location>
        <begin position="301"/>
        <end position="639"/>
    </location>
</feature>
<dbReference type="SUPFAM" id="SSF56112">
    <property type="entry name" value="Protein kinase-like (PK-like)"/>
    <property type="match status" value="1"/>
</dbReference>
<dbReference type="Gene3D" id="3.30.200.20">
    <property type="entry name" value="Phosphorylase Kinase, domain 1"/>
    <property type="match status" value="1"/>
</dbReference>
<protein>
    <recommendedName>
        <fullName evidence="9">Protein kinase domain-containing protein</fullName>
    </recommendedName>
</protein>
<dbReference type="InterPro" id="IPR050494">
    <property type="entry name" value="Ser_Thr_dual-spec_kinase"/>
</dbReference>
<dbReference type="CDD" id="cd14210">
    <property type="entry name" value="PKc_DYRK"/>
    <property type="match status" value="1"/>
</dbReference>
<keyword evidence="2" id="KW-0723">Serine/threonine-protein kinase</keyword>
<evidence type="ECO:0000256" key="5">
    <source>
        <dbReference type="ARBA" id="ARBA00022777"/>
    </source>
</evidence>
<feature type="compositionally biased region" description="Low complexity" evidence="8">
    <location>
        <begin position="201"/>
        <end position="210"/>
    </location>
</feature>
<dbReference type="GO" id="GO:0005737">
    <property type="term" value="C:cytoplasm"/>
    <property type="evidence" value="ECO:0007669"/>
    <property type="project" value="TreeGrafter"/>
</dbReference>
<dbReference type="InterPro" id="IPR000719">
    <property type="entry name" value="Prot_kinase_dom"/>
</dbReference>
<evidence type="ECO:0000313" key="10">
    <source>
        <dbReference type="EMBL" id="KAJ0397913.1"/>
    </source>
</evidence>
<evidence type="ECO:0000256" key="1">
    <source>
        <dbReference type="ARBA" id="ARBA00008867"/>
    </source>
</evidence>
<keyword evidence="11" id="KW-1185">Reference proteome</keyword>
<dbReference type="InterPro" id="IPR011009">
    <property type="entry name" value="Kinase-like_dom_sf"/>
</dbReference>
<comment type="caution">
    <text evidence="10">The sequence shown here is derived from an EMBL/GenBank/DDBJ whole genome shotgun (WGS) entry which is preliminary data.</text>
</comment>
<dbReference type="GO" id="GO:0004674">
    <property type="term" value="F:protein serine/threonine kinase activity"/>
    <property type="evidence" value="ECO:0007669"/>
    <property type="project" value="UniProtKB-KW"/>
</dbReference>
<feature type="compositionally biased region" description="Polar residues" evidence="8">
    <location>
        <begin position="1"/>
        <end position="19"/>
    </location>
</feature>
<comment type="similarity">
    <text evidence="1">Belongs to the protein kinase superfamily. CMGC Ser/Thr protein kinase family. MNB/DYRK subfamily.</text>
</comment>
<organism evidence="10 11">
    <name type="scientific">Pythium insidiosum</name>
    <name type="common">Pythiosis disease agent</name>
    <dbReference type="NCBI Taxonomy" id="114742"/>
    <lineage>
        <taxon>Eukaryota</taxon>
        <taxon>Sar</taxon>
        <taxon>Stramenopiles</taxon>
        <taxon>Oomycota</taxon>
        <taxon>Peronosporomycetes</taxon>
        <taxon>Pythiales</taxon>
        <taxon>Pythiaceae</taxon>
        <taxon>Pythium</taxon>
    </lineage>
</organism>
<dbReference type="GO" id="GO:0005524">
    <property type="term" value="F:ATP binding"/>
    <property type="evidence" value="ECO:0007669"/>
    <property type="project" value="UniProtKB-UniRule"/>
</dbReference>
<dbReference type="EMBL" id="JAKCXM010000234">
    <property type="protein sequence ID" value="KAJ0397913.1"/>
    <property type="molecule type" value="Genomic_DNA"/>
</dbReference>
<dbReference type="PANTHER" id="PTHR24058">
    <property type="entry name" value="DUAL SPECIFICITY PROTEIN KINASE"/>
    <property type="match status" value="1"/>
</dbReference>
<evidence type="ECO:0000256" key="4">
    <source>
        <dbReference type="ARBA" id="ARBA00022741"/>
    </source>
</evidence>
<dbReference type="PROSITE" id="PS00108">
    <property type="entry name" value="PROTEIN_KINASE_ST"/>
    <property type="match status" value="1"/>
</dbReference>
<keyword evidence="3" id="KW-0808">Transferase</keyword>